<accession>A0A7X2IWM6</accession>
<protein>
    <submittedName>
        <fullName evidence="1">Uncharacterized protein</fullName>
    </submittedName>
</protein>
<dbReference type="Proteomes" id="UP000448867">
    <property type="component" value="Unassembled WGS sequence"/>
</dbReference>
<comment type="caution">
    <text evidence="1">The sequence shown here is derived from an EMBL/GenBank/DDBJ whole genome shotgun (WGS) entry which is preliminary data.</text>
</comment>
<evidence type="ECO:0000313" key="1">
    <source>
        <dbReference type="EMBL" id="MRX70974.1"/>
    </source>
</evidence>
<sequence length="109" mass="12193">MIPILSFFIFYSPNKSLDKSRESLMQQRLSAQDTLSALPSCPAGNIFFPSKAACSMACEKAAVLVSFLMNQQQQVFTSFPAIHFHCSRKADKIIKSISSYTYYVGESCF</sequence>
<dbReference type="EMBL" id="WKKI01000002">
    <property type="protein sequence ID" value="MRX70974.1"/>
    <property type="molecule type" value="Genomic_DNA"/>
</dbReference>
<name>A0A7X2IWM6_9BACI</name>
<proteinExistence type="predicted"/>
<evidence type="ECO:0000313" key="2">
    <source>
        <dbReference type="Proteomes" id="UP000448867"/>
    </source>
</evidence>
<keyword evidence="2" id="KW-1185">Reference proteome</keyword>
<dbReference type="AlphaFoldDB" id="A0A7X2IWM6"/>
<reference evidence="1 2" key="1">
    <citation type="submission" date="2019-11" db="EMBL/GenBank/DDBJ databases">
        <title>Bacillus lacus genome.</title>
        <authorList>
            <person name="Allen C.J."/>
            <person name="Newman J.D."/>
        </authorList>
    </citation>
    <scope>NUCLEOTIDE SEQUENCE [LARGE SCALE GENOMIC DNA]</scope>
    <source>
        <strain evidence="1 2">KCTC 33946</strain>
    </source>
</reference>
<dbReference type="RefSeq" id="WP_154306099.1">
    <property type="nucleotide sequence ID" value="NZ_WKKI01000002.1"/>
</dbReference>
<gene>
    <name evidence="1" type="ORF">GJU40_02175</name>
</gene>
<organism evidence="1 2">
    <name type="scientific">Metabacillus lacus</name>
    <dbReference type="NCBI Taxonomy" id="1983721"/>
    <lineage>
        <taxon>Bacteria</taxon>
        <taxon>Bacillati</taxon>
        <taxon>Bacillota</taxon>
        <taxon>Bacilli</taxon>
        <taxon>Bacillales</taxon>
        <taxon>Bacillaceae</taxon>
        <taxon>Metabacillus</taxon>
    </lineage>
</organism>